<dbReference type="EMBL" id="JANCMW010000004">
    <property type="protein sequence ID" value="MDF0750327.1"/>
    <property type="molecule type" value="Genomic_DNA"/>
</dbReference>
<sequence>MSPLDYQFHRAQAELKSNPLLALTTRFRGGHQVRPAFYQPATGDAAFYEVPAYIRKRIHQHDFDNRCRVAQYADRVRAFVQGEAA</sequence>
<protein>
    <submittedName>
        <fullName evidence="1">Uncharacterized protein</fullName>
    </submittedName>
</protein>
<proteinExistence type="predicted"/>
<dbReference type="RefSeq" id="WP_275705858.1">
    <property type="nucleotide sequence ID" value="NZ_JANCMW010000004.1"/>
</dbReference>
<reference evidence="1" key="1">
    <citation type="submission" date="2022-07" db="EMBL/GenBank/DDBJ databases">
        <title>Marinobacter iranensis a new bacterium isolate from a hipersaline lake in Iran.</title>
        <authorList>
            <person name="Mohammad A.M.A."/>
            <person name="Cristina S.-P."/>
            <person name="Antonio V."/>
        </authorList>
    </citation>
    <scope>NUCLEOTIDE SEQUENCE</scope>
    <source>
        <strain evidence="1">71-i</strain>
    </source>
</reference>
<comment type="caution">
    <text evidence="1">The sequence shown here is derived from an EMBL/GenBank/DDBJ whole genome shotgun (WGS) entry which is preliminary data.</text>
</comment>
<evidence type="ECO:0000313" key="2">
    <source>
        <dbReference type="Proteomes" id="UP001143391"/>
    </source>
</evidence>
<name>A0ABT5Y9Q8_9GAMM</name>
<gene>
    <name evidence="1" type="ORF">NLU14_08795</name>
</gene>
<accession>A0ABT5Y9Q8</accession>
<keyword evidence="2" id="KW-1185">Reference proteome</keyword>
<evidence type="ECO:0000313" key="1">
    <source>
        <dbReference type="EMBL" id="MDF0750327.1"/>
    </source>
</evidence>
<organism evidence="1 2">
    <name type="scientific">Marinobacter iranensis</name>
    <dbReference type="NCBI Taxonomy" id="2962607"/>
    <lineage>
        <taxon>Bacteria</taxon>
        <taxon>Pseudomonadati</taxon>
        <taxon>Pseudomonadota</taxon>
        <taxon>Gammaproteobacteria</taxon>
        <taxon>Pseudomonadales</taxon>
        <taxon>Marinobacteraceae</taxon>
        <taxon>Marinobacter</taxon>
    </lineage>
</organism>
<dbReference type="Proteomes" id="UP001143391">
    <property type="component" value="Unassembled WGS sequence"/>
</dbReference>